<proteinExistence type="predicted"/>
<dbReference type="EMBL" id="CP007139">
    <property type="protein sequence ID" value="AIE84761.1"/>
    <property type="molecule type" value="Genomic_DNA"/>
</dbReference>
<gene>
    <name evidence="1" type="ORF">OP10G_1393</name>
</gene>
<dbReference type="AlphaFoldDB" id="A0A068NMS1"/>
<dbReference type="InterPro" id="IPR017853">
    <property type="entry name" value="GH"/>
</dbReference>
<reference evidence="1 2" key="1">
    <citation type="journal article" date="2014" name="PLoS ONE">
        <title>The first complete genome sequence of the class fimbriimonadia in the phylum armatimonadetes.</title>
        <authorList>
            <person name="Hu Z.Y."/>
            <person name="Wang Y.Z."/>
            <person name="Im W.T."/>
            <person name="Wang S.Y."/>
            <person name="Zhao G.P."/>
            <person name="Zheng H.J."/>
            <person name="Quan Z.X."/>
        </authorList>
    </citation>
    <scope>NUCLEOTIDE SEQUENCE [LARGE SCALE GENOMIC DNA]</scope>
    <source>
        <strain evidence="1">Gsoil 348</strain>
    </source>
</reference>
<dbReference type="Proteomes" id="UP000027982">
    <property type="component" value="Chromosome"/>
</dbReference>
<dbReference type="HOGENOM" id="CLU_709292_0_0_0"/>
<evidence type="ECO:0000313" key="2">
    <source>
        <dbReference type="Proteomes" id="UP000027982"/>
    </source>
</evidence>
<protein>
    <recommendedName>
        <fullName evidence="3">Glycoside hydrolase family 42 N-terminal domain-containing protein</fullName>
    </recommendedName>
</protein>
<dbReference type="KEGG" id="fgi:OP10G_1393"/>
<name>A0A068NMS1_FIMGI</name>
<dbReference type="InterPro" id="IPR028212">
    <property type="entry name" value="GHL6"/>
</dbReference>
<keyword evidence="2" id="KW-1185">Reference proteome</keyword>
<dbReference type="SUPFAM" id="SSF51445">
    <property type="entry name" value="(Trans)glycosidases"/>
    <property type="match status" value="1"/>
</dbReference>
<sequence length="389" mass="43106">MKMKGLRVDPGFLPLEMLDPAVSVPRIVADCKRWGVDTIFVFAFSPVFGAFYFTELPGAWRQQDLAASKEKNFLPKLIAAAHAQGIKVVASFRLNQYERIATAHPDWRVLRKNGQPYEVDLGGIKGHPLSAWHPGYRAWFSSLMHDVVTLCRDLDGLEACEGTVAEGMEHGDVAPDYNAAALADFNRKHPGAPEGDLLWKRHRAEGMTGLHEILLHASQRLPQGQSYAIHDLVTERFDSLNLMNPDTYADECGFDFKGIASLGYDRMIQGAIWQQREQNARLLGKSGVFTPQWTDNAVKGFAGIFPTGKPILHAHVEVTPFLAGSTVVVTPQPADFEKALGLALAGTQGSTVYSYHQLFDAHPDPKFKGKKLGPENEFAKRLSKVYRLP</sequence>
<dbReference type="Gene3D" id="3.20.20.80">
    <property type="entry name" value="Glycosidases"/>
    <property type="match status" value="1"/>
</dbReference>
<accession>A0A068NMS1</accession>
<dbReference type="OrthoDB" id="9342506at2"/>
<dbReference type="RefSeq" id="WP_025226625.1">
    <property type="nucleotide sequence ID" value="NZ_CP007139.1"/>
</dbReference>
<evidence type="ECO:0008006" key="3">
    <source>
        <dbReference type="Google" id="ProtNLM"/>
    </source>
</evidence>
<organism evidence="1 2">
    <name type="scientific">Fimbriimonas ginsengisoli Gsoil 348</name>
    <dbReference type="NCBI Taxonomy" id="661478"/>
    <lineage>
        <taxon>Bacteria</taxon>
        <taxon>Bacillati</taxon>
        <taxon>Armatimonadota</taxon>
        <taxon>Fimbriimonadia</taxon>
        <taxon>Fimbriimonadales</taxon>
        <taxon>Fimbriimonadaceae</taxon>
        <taxon>Fimbriimonas</taxon>
    </lineage>
</organism>
<dbReference type="Pfam" id="PF14871">
    <property type="entry name" value="GHL6"/>
    <property type="match status" value="1"/>
</dbReference>
<evidence type="ECO:0000313" key="1">
    <source>
        <dbReference type="EMBL" id="AIE84761.1"/>
    </source>
</evidence>